<dbReference type="EMBL" id="JBELPZ010000009">
    <property type="protein sequence ID" value="MFL9844705.1"/>
    <property type="molecule type" value="Genomic_DNA"/>
</dbReference>
<organism evidence="1 2">
    <name type="scientific">Flavobacterium rhizosphaerae</name>
    <dbReference type="NCBI Taxonomy" id="3163298"/>
    <lineage>
        <taxon>Bacteria</taxon>
        <taxon>Pseudomonadati</taxon>
        <taxon>Bacteroidota</taxon>
        <taxon>Flavobacteriia</taxon>
        <taxon>Flavobacteriales</taxon>
        <taxon>Flavobacteriaceae</taxon>
        <taxon>Flavobacterium</taxon>
    </lineage>
</organism>
<dbReference type="Proteomes" id="UP001629156">
    <property type="component" value="Unassembled WGS sequence"/>
</dbReference>
<gene>
    <name evidence="1" type="ORF">ABS766_09765</name>
</gene>
<dbReference type="RefSeq" id="WP_408084959.1">
    <property type="nucleotide sequence ID" value="NZ_JBELPZ010000009.1"/>
</dbReference>
<protein>
    <submittedName>
        <fullName evidence="1">Uncharacterized protein</fullName>
    </submittedName>
</protein>
<evidence type="ECO:0000313" key="2">
    <source>
        <dbReference type="Proteomes" id="UP001629156"/>
    </source>
</evidence>
<accession>A0ABW8YXI3</accession>
<evidence type="ECO:0000313" key="1">
    <source>
        <dbReference type="EMBL" id="MFL9844705.1"/>
    </source>
</evidence>
<proteinExistence type="predicted"/>
<comment type="caution">
    <text evidence="1">The sequence shown here is derived from an EMBL/GenBank/DDBJ whole genome shotgun (WGS) entry which is preliminary data.</text>
</comment>
<keyword evidence="2" id="KW-1185">Reference proteome</keyword>
<name>A0ABW8YXI3_9FLAO</name>
<reference evidence="1 2" key="1">
    <citation type="submission" date="2024-06" db="EMBL/GenBank/DDBJ databases">
        <authorList>
            <person name="Kaempfer P."/>
            <person name="Viver T."/>
        </authorList>
    </citation>
    <scope>NUCLEOTIDE SEQUENCE [LARGE SCALE GENOMIC DNA]</scope>
    <source>
        <strain evidence="1 2">ST-119</strain>
    </source>
</reference>
<sequence>MINPEARVRIKVMHGNYYITKIKEVLLELGVVNRNDKPFDSTTISKVFNGERDNLVIEAAIKQAYPEAFQDFEETKKPEDATSGSGIKI</sequence>